<name>A0ABQ7GW96_DUNSA</name>
<accession>A0ABQ7GW96</accession>
<feature type="domain" description="F-box" evidence="2">
    <location>
        <begin position="11"/>
        <end position="49"/>
    </location>
</feature>
<reference evidence="3" key="1">
    <citation type="submission" date="2017-08" db="EMBL/GenBank/DDBJ databases">
        <authorList>
            <person name="Polle J.E."/>
            <person name="Barry K."/>
            <person name="Cushman J."/>
            <person name="Schmutz J."/>
            <person name="Tran D."/>
            <person name="Hathwaick L.T."/>
            <person name="Yim W.C."/>
            <person name="Jenkins J."/>
            <person name="Mckie-Krisberg Z.M."/>
            <person name="Prochnik S."/>
            <person name="Lindquist E."/>
            <person name="Dockter R.B."/>
            <person name="Adam C."/>
            <person name="Molina H."/>
            <person name="Bunkerborg J."/>
            <person name="Jin E."/>
            <person name="Buchheim M."/>
            <person name="Magnuson J."/>
        </authorList>
    </citation>
    <scope>NUCLEOTIDE SEQUENCE</scope>
    <source>
        <strain evidence="3">CCAP 19/18</strain>
    </source>
</reference>
<dbReference type="EMBL" id="MU069564">
    <property type="protein sequence ID" value="KAF5838827.1"/>
    <property type="molecule type" value="Genomic_DNA"/>
</dbReference>
<proteinExistence type="predicted"/>
<evidence type="ECO:0000313" key="4">
    <source>
        <dbReference type="Proteomes" id="UP000815325"/>
    </source>
</evidence>
<dbReference type="Pfam" id="PF00646">
    <property type="entry name" value="F-box"/>
    <property type="match status" value="1"/>
</dbReference>
<comment type="caution">
    <text evidence="3">The sequence shown here is derived from an EMBL/GenBank/DDBJ whole genome shotgun (WGS) entry which is preliminary data.</text>
</comment>
<feature type="region of interest" description="Disordered" evidence="1">
    <location>
        <begin position="379"/>
        <end position="399"/>
    </location>
</feature>
<keyword evidence="4" id="KW-1185">Reference proteome</keyword>
<dbReference type="InterPro" id="IPR036047">
    <property type="entry name" value="F-box-like_dom_sf"/>
</dbReference>
<evidence type="ECO:0000313" key="3">
    <source>
        <dbReference type="EMBL" id="KAF5838827.1"/>
    </source>
</evidence>
<dbReference type="PANTHER" id="PTHR14939:SF5">
    <property type="entry name" value="F-BOX ONLY PROTEIN 22"/>
    <property type="match status" value="1"/>
</dbReference>
<feature type="region of interest" description="Disordered" evidence="1">
    <location>
        <begin position="222"/>
        <end position="247"/>
    </location>
</feature>
<dbReference type="Proteomes" id="UP000815325">
    <property type="component" value="Unassembled WGS sequence"/>
</dbReference>
<dbReference type="PANTHER" id="PTHR14939">
    <property type="entry name" value="F-BOX ONLY PROTEIN 22"/>
    <property type="match status" value="1"/>
</dbReference>
<evidence type="ECO:0000259" key="2">
    <source>
        <dbReference type="Pfam" id="PF00646"/>
    </source>
</evidence>
<evidence type="ECO:0000256" key="1">
    <source>
        <dbReference type="SAM" id="MobiDB-lite"/>
    </source>
</evidence>
<dbReference type="InterPro" id="IPR001810">
    <property type="entry name" value="F-box_dom"/>
</dbReference>
<gene>
    <name evidence="3" type="ORF">DUNSADRAFT_2084</name>
</gene>
<organism evidence="3 4">
    <name type="scientific">Dunaliella salina</name>
    <name type="common">Green alga</name>
    <name type="synonym">Protococcus salinus</name>
    <dbReference type="NCBI Taxonomy" id="3046"/>
    <lineage>
        <taxon>Eukaryota</taxon>
        <taxon>Viridiplantae</taxon>
        <taxon>Chlorophyta</taxon>
        <taxon>core chlorophytes</taxon>
        <taxon>Chlorophyceae</taxon>
        <taxon>CS clade</taxon>
        <taxon>Chlamydomonadales</taxon>
        <taxon>Dunaliellaceae</taxon>
        <taxon>Dunaliella</taxon>
    </lineage>
</organism>
<dbReference type="SUPFAM" id="SSF81383">
    <property type="entry name" value="F-box domain"/>
    <property type="match status" value="1"/>
</dbReference>
<protein>
    <recommendedName>
        <fullName evidence="2">F-box domain-containing protein</fullName>
    </recommendedName>
</protein>
<sequence length="507" mass="53103">MKKFLGGMLELLEFPDDLLLKIFAGCGARGCARAATCCKRLRSLAGSCGEHKSIYSSATSCEGTLQEALADATKRALEGLTGTSVDFALVFISSYTARECQHVVPTLRRLLPKGTGVIGCTTDGLMGLDAKGRGMEKDPSEKKKAKEAVAILLGRVPGSHVCLVPDYRGLYCVEDQGFPAAVQGFSEFALEDTAATFCRGLSCCLGLAMLPGAEALTPDAVDAEAQRRRRQTQAPQPAKSACQATSSSTLDSLRKSLPAPSCVWLLGKDNECDGVMDWIGEMEGHWGHVPVAGGLTHSFFFSSGAYQAVRFPHLTDQHLEYASFIALVLCPKETQDSGSGSSSHSDTGAASLTARTDATLQTAQADAGRTTPADSLMQAEPAGKKASGPPAHLAAPSLTAGPVGAPRLPATHAGALTFVGVGAEVGAKVYRAELRSVDYNGAFEGKLFSLSLKLVSVPGLRLPDLELLHTALKTHIGSPASLMGKGARGDPGHAEQNMVDMAYPHLA</sequence>